<evidence type="ECO:0000256" key="6">
    <source>
        <dbReference type="ARBA" id="ARBA00022723"/>
    </source>
</evidence>
<dbReference type="Pfam" id="PF00067">
    <property type="entry name" value="p450"/>
    <property type="match status" value="1"/>
</dbReference>
<dbReference type="InterPro" id="IPR050476">
    <property type="entry name" value="Insect_CytP450_Detox"/>
</dbReference>
<feature type="region of interest" description="Disordered" evidence="13">
    <location>
        <begin position="68"/>
        <end position="88"/>
    </location>
</feature>
<evidence type="ECO:0000256" key="7">
    <source>
        <dbReference type="ARBA" id="ARBA00022824"/>
    </source>
</evidence>
<evidence type="ECO:0000256" key="1">
    <source>
        <dbReference type="ARBA" id="ARBA00001971"/>
    </source>
</evidence>
<evidence type="ECO:0000256" key="9">
    <source>
        <dbReference type="ARBA" id="ARBA00023002"/>
    </source>
</evidence>
<evidence type="ECO:0000256" key="8">
    <source>
        <dbReference type="ARBA" id="ARBA00022848"/>
    </source>
</evidence>
<keyword evidence="9" id="KW-0560">Oxidoreductase</keyword>
<reference evidence="14 15" key="1">
    <citation type="submission" date="2017-03" db="EMBL/GenBank/DDBJ databases">
        <title>Genome of the blue death feigning beetle - Asbolus verrucosus.</title>
        <authorList>
            <person name="Rider S.D."/>
        </authorList>
    </citation>
    <scope>NUCLEOTIDE SEQUENCE [LARGE SCALE GENOMIC DNA]</scope>
    <source>
        <strain evidence="14">Butters</strain>
        <tissue evidence="14">Head and leg muscle</tissue>
    </source>
</reference>
<evidence type="ECO:0000313" key="14">
    <source>
        <dbReference type="EMBL" id="RZC32285.1"/>
    </source>
</evidence>
<keyword evidence="5" id="KW-0349">Heme</keyword>
<dbReference type="PANTHER" id="PTHR24292">
    <property type="entry name" value="CYTOCHROME P450"/>
    <property type="match status" value="1"/>
</dbReference>
<accession>A0A482VHL7</accession>
<dbReference type="Proteomes" id="UP000292052">
    <property type="component" value="Unassembled WGS sequence"/>
</dbReference>
<comment type="cofactor">
    <cofactor evidence="1">
        <name>heme</name>
        <dbReference type="ChEBI" id="CHEBI:30413"/>
    </cofactor>
</comment>
<evidence type="ECO:0000313" key="15">
    <source>
        <dbReference type="Proteomes" id="UP000292052"/>
    </source>
</evidence>
<dbReference type="GO" id="GO:0004497">
    <property type="term" value="F:monooxygenase activity"/>
    <property type="evidence" value="ECO:0007669"/>
    <property type="project" value="UniProtKB-KW"/>
</dbReference>
<dbReference type="InterPro" id="IPR001128">
    <property type="entry name" value="Cyt_P450"/>
</dbReference>
<dbReference type="SUPFAM" id="SSF48264">
    <property type="entry name" value="Cytochrome P450"/>
    <property type="match status" value="1"/>
</dbReference>
<dbReference type="GO" id="GO:0005506">
    <property type="term" value="F:iron ion binding"/>
    <property type="evidence" value="ECO:0007669"/>
    <property type="project" value="InterPro"/>
</dbReference>
<evidence type="ECO:0000256" key="2">
    <source>
        <dbReference type="ARBA" id="ARBA00004174"/>
    </source>
</evidence>
<keyword evidence="7" id="KW-0256">Endoplasmic reticulum</keyword>
<proteinExistence type="inferred from homology"/>
<dbReference type="AlphaFoldDB" id="A0A482VHL7"/>
<name>A0A482VHL7_ASBVE</name>
<evidence type="ECO:0000256" key="5">
    <source>
        <dbReference type="ARBA" id="ARBA00022617"/>
    </source>
</evidence>
<evidence type="ECO:0000256" key="4">
    <source>
        <dbReference type="ARBA" id="ARBA00010617"/>
    </source>
</evidence>
<dbReference type="OrthoDB" id="2789670at2759"/>
<keyword evidence="11" id="KW-0503">Monooxygenase</keyword>
<dbReference type="EMBL" id="QDEB01098330">
    <property type="protein sequence ID" value="RZC32285.1"/>
    <property type="molecule type" value="Genomic_DNA"/>
</dbReference>
<keyword evidence="12" id="KW-0472">Membrane</keyword>
<protein>
    <submittedName>
        <fullName evidence="14">p450 domain containing protein</fullName>
    </submittedName>
</protein>
<feature type="non-terminal residue" evidence="14">
    <location>
        <position position="88"/>
    </location>
</feature>
<keyword evidence="15" id="KW-1185">Reference proteome</keyword>
<evidence type="ECO:0000256" key="3">
    <source>
        <dbReference type="ARBA" id="ARBA00004406"/>
    </source>
</evidence>
<dbReference type="GO" id="GO:0005789">
    <property type="term" value="C:endoplasmic reticulum membrane"/>
    <property type="evidence" value="ECO:0007669"/>
    <property type="project" value="UniProtKB-SubCell"/>
</dbReference>
<comment type="caution">
    <text evidence="14">The sequence shown here is derived from an EMBL/GenBank/DDBJ whole genome shotgun (WGS) entry which is preliminary data.</text>
</comment>
<feature type="compositionally biased region" description="Basic and acidic residues" evidence="13">
    <location>
        <begin position="76"/>
        <end position="88"/>
    </location>
</feature>
<keyword evidence="6" id="KW-0479">Metal-binding</keyword>
<dbReference type="InterPro" id="IPR036396">
    <property type="entry name" value="Cyt_P450_sf"/>
</dbReference>
<evidence type="ECO:0000256" key="12">
    <source>
        <dbReference type="ARBA" id="ARBA00023136"/>
    </source>
</evidence>
<keyword evidence="8" id="KW-0492">Microsome</keyword>
<evidence type="ECO:0000256" key="11">
    <source>
        <dbReference type="ARBA" id="ARBA00023033"/>
    </source>
</evidence>
<dbReference type="PANTHER" id="PTHR24292:SF54">
    <property type="entry name" value="CYP9F3-RELATED"/>
    <property type="match status" value="1"/>
</dbReference>
<evidence type="ECO:0000256" key="10">
    <source>
        <dbReference type="ARBA" id="ARBA00023004"/>
    </source>
</evidence>
<gene>
    <name evidence="14" type="ORF">BDFB_014800</name>
</gene>
<comment type="subcellular location">
    <subcellularLocation>
        <location evidence="3">Endoplasmic reticulum membrane</location>
        <topology evidence="3">Peripheral membrane protein</topology>
    </subcellularLocation>
    <subcellularLocation>
        <location evidence="2">Microsome membrane</location>
        <topology evidence="2">Peripheral membrane protein</topology>
    </subcellularLocation>
</comment>
<dbReference type="Gene3D" id="1.10.630.10">
    <property type="entry name" value="Cytochrome P450"/>
    <property type="match status" value="1"/>
</dbReference>
<dbReference type="STRING" id="1661398.A0A482VHL7"/>
<evidence type="ECO:0000256" key="13">
    <source>
        <dbReference type="SAM" id="MobiDB-lite"/>
    </source>
</evidence>
<dbReference type="GO" id="GO:0020037">
    <property type="term" value="F:heme binding"/>
    <property type="evidence" value="ECO:0007669"/>
    <property type="project" value="InterPro"/>
</dbReference>
<comment type="similarity">
    <text evidence="4">Belongs to the cytochrome P450 family.</text>
</comment>
<organism evidence="14 15">
    <name type="scientific">Asbolus verrucosus</name>
    <name type="common">Desert ironclad beetle</name>
    <dbReference type="NCBI Taxonomy" id="1661398"/>
    <lineage>
        <taxon>Eukaryota</taxon>
        <taxon>Metazoa</taxon>
        <taxon>Ecdysozoa</taxon>
        <taxon>Arthropoda</taxon>
        <taxon>Hexapoda</taxon>
        <taxon>Insecta</taxon>
        <taxon>Pterygota</taxon>
        <taxon>Neoptera</taxon>
        <taxon>Endopterygota</taxon>
        <taxon>Coleoptera</taxon>
        <taxon>Polyphaga</taxon>
        <taxon>Cucujiformia</taxon>
        <taxon>Tenebrionidae</taxon>
        <taxon>Pimeliinae</taxon>
        <taxon>Asbolus</taxon>
    </lineage>
</organism>
<dbReference type="GO" id="GO:0016705">
    <property type="term" value="F:oxidoreductase activity, acting on paired donors, with incorporation or reduction of molecular oxygen"/>
    <property type="evidence" value="ECO:0007669"/>
    <property type="project" value="InterPro"/>
</dbReference>
<sequence length="88" mass="10293">MCFMSYELGVNSDIQERLRQEIDETMESCNGKITYEALMSMKYMDMVTSETLRKWPNAPGIDRICTKPYTIEPQTPDEKPLHLKKNDI</sequence>
<keyword evidence="10" id="KW-0408">Iron</keyword>